<feature type="coiled-coil region" evidence="5">
    <location>
        <begin position="11"/>
        <end position="45"/>
    </location>
</feature>
<evidence type="ECO:0000256" key="5">
    <source>
        <dbReference type="SAM" id="Coils"/>
    </source>
</evidence>
<protein>
    <submittedName>
        <fullName evidence="9">Eukaryotic translation initiation factor 3 subunit A (eIF3a) (Eukaryotic translation initiation factor 3 large subunit) (Eukaryotic translation initiation factor 3 subunit 10) (eIF-3-theta) (p114)</fullName>
    </submittedName>
</protein>
<dbReference type="PROSITE" id="PS50250">
    <property type="entry name" value="PCI"/>
    <property type="match status" value="1"/>
</dbReference>
<dbReference type="PANTHER" id="PTHR14005">
    <property type="entry name" value="EUKARYOTIC TRANSLATION INITIATION FACTOR 3, THETA SUBUNIT"/>
    <property type="match status" value="1"/>
</dbReference>
<dbReference type="GO" id="GO:0071541">
    <property type="term" value="C:eukaryotic translation initiation factor 3 complex, eIF3m"/>
    <property type="evidence" value="ECO:0007669"/>
    <property type="project" value="TreeGrafter"/>
</dbReference>
<proteinExistence type="predicted"/>
<evidence type="ECO:0000313" key="8">
    <source>
        <dbReference type="EMBL" id="CAI3999908.1"/>
    </source>
</evidence>
<feature type="region of interest" description="Disordered" evidence="6">
    <location>
        <begin position="50"/>
        <end position="75"/>
    </location>
</feature>
<feature type="region of interest" description="Disordered" evidence="6">
    <location>
        <begin position="1482"/>
        <end position="1539"/>
    </location>
</feature>
<dbReference type="GO" id="GO:0003743">
    <property type="term" value="F:translation initiation factor activity"/>
    <property type="evidence" value="ECO:0007669"/>
    <property type="project" value="UniProtKB-KW"/>
</dbReference>
<keyword evidence="4" id="KW-0648">Protein biosynthesis</keyword>
<evidence type="ECO:0000256" key="6">
    <source>
        <dbReference type="SAM" id="MobiDB-lite"/>
    </source>
</evidence>
<dbReference type="InterPro" id="IPR054711">
    <property type="entry name" value="eIF3a_PCI_TPR-like"/>
</dbReference>
<dbReference type="Pfam" id="PF22591">
    <property type="entry name" value="eIF3a_PCI_TPR-like"/>
    <property type="match status" value="1"/>
</dbReference>
<feature type="compositionally biased region" description="Low complexity" evidence="6">
    <location>
        <begin position="1490"/>
        <end position="1513"/>
    </location>
</feature>
<keyword evidence="10" id="KW-1185">Reference proteome</keyword>
<comment type="caution">
    <text evidence="8">The sequence shown here is derived from an EMBL/GenBank/DDBJ whole genome shotgun (WGS) entry which is preliminary data.</text>
</comment>
<evidence type="ECO:0000259" key="7">
    <source>
        <dbReference type="PROSITE" id="PS50250"/>
    </source>
</evidence>
<dbReference type="EMBL" id="CAMXCT010002695">
    <property type="protein sequence ID" value="CAI3999908.1"/>
    <property type="molecule type" value="Genomic_DNA"/>
</dbReference>
<dbReference type="Gene3D" id="4.10.860.10">
    <property type="entry name" value="UVR domain"/>
    <property type="match status" value="1"/>
</dbReference>
<gene>
    <name evidence="8" type="ORF">C1SCF055_LOCUS26065</name>
</gene>
<keyword evidence="1" id="KW-0963">Cytoplasm</keyword>
<organism evidence="8">
    <name type="scientific">Cladocopium goreaui</name>
    <dbReference type="NCBI Taxonomy" id="2562237"/>
    <lineage>
        <taxon>Eukaryota</taxon>
        <taxon>Sar</taxon>
        <taxon>Alveolata</taxon>
        <taxon>Dinophyceae</taxon>
        <taxon>Suessiales</taxon>
        <taxon>Symbiodiniaceae</taxon>
        <taxon>Cladocopium</taxon>
    </lineage>
</organism>
<keyword evidence="5" id="KW-0175">Coiled coil</keyword>
<dbReference type="OrthoDB" id="1938156at2759"/>
<dbReference type="InterPro" id="IPR000717">
    <property type="entry name" value="PCI_dom"/>
</dbReference>
<dbReference type="GO" id="GO:0043614">
    <property type="term" value="C:multi-eIF complex"/>
    <property type="evidence" value="ECO:0007669"/>
    <property type="project" value="TreeGrafter"/>
</dbReference>
<sequence>MRRSTSSTSTVATLEVRVVELEREVASLRQALRAVEARLSSAESIAGFELVDEPPSPAADQATSATSGRPAPRDQGGAQAVRFAKLLGIGNWLRNSLAGQRRGKSGRAELKERSEVYLVARSARGTVFDPVRIYTSWSEAEKVVRDQGGFKQSLFVGLPTWEELRSALVNQENFTADPEYSLGLFTVPPSTEVEESKFCIILISEVDSKFLVAVPGAAWHRTVAQRLLLPKSLIKPLSVAVAACTFEDRITSLEGVFTRCWVGYLSPTFEACVSILQDLDGGEAVGFWTEDESLQVLPFADGLVSVADDKFSFLTAESAHHPAEGDESHGKRLAALEASLEGIQESLRVIIDGQPLSSRSQAASDVKAAAKTPVAPPAYPGLDPSVVHSALASGVTPDALRAMSQMVQKTPSKLGDFPKKNVAAHLDVLGETDGEEKEEPPGLSASGDPVQALPADPVAAALVRLTSIAEALAGKKKAKNLEEMLDDTAGYEVGASSSSGLGTHRRQAAILTALKKSLVEQPGELYQVIEKKMLEDFGSRELMPGEPPRQGSFRGWLEHRSHIPNIAATVRILWCVAGALDAIRCGKVQEGQTRLALLLAMLDQVACDRGQWLIASELALEAPPPFSSFARHAAPDFQEAPHTKLLDSRWVDAVMYRVKELDEYAERKAKLGKSRKGGGGNQEDVEADPKPKKKAGKGKDGKGNKTEQQPDPARASSNSLSNPCRESLELAVRQMERTMLAWKNAPEVTAADMGRTASKVEDIEVVLNQLGSFESVATDILFGTNVEGKPSNMSNSRRRKQGFAPGLQRVPIGEWIGSSRTTSTVAAKPIQSDRLEFPDKPSFSPSPYLDERSRSIFEHPIQNALAPEEAIVEPPPVKIHASNTERDKLFRKLDACGRLGMVDEAEVLTGYQAGLFSVIKNLKADRLIFDSRPFNTLEQPLGRWVKAMASTNPLLDLQLREDEVCLVSSTDLRDFYYSFHISSERLVRNSLVNSVWADDYADFKCYDPKVHQGRRVFFSLNTLAMGDAQAVEIAQTAHLGILVQSGLINKNNLVSMDLAIPREKSFAGIVIDDLVVFEVMLKSVFHQSPVTSRAGRAFLEEALGEYKRVGLLPHPDKTFFEQADSEFWGCQFDGLHGLCMANLKRSIPVIAVTARVLKMGVCSISLLEILTGAWTSIFLFRRRLLSLLNLVYQAGHGEFARNHVIRLSPELKEELFMCLSLAPLAATNLKVENAEHVYCSDASEWGIGVTRAPLPSWLQGEIHRHKLRKSVWVHLLSPLKSLQRIKGVLSPAEELPEGQMLASHPLWIVLASALRYKEVCRKAMPPGRHINILEMRGMLKAEAEAAKTHFPARVFSLADSQVALGAWVKGRSSSFGLNQELQQSLGIHLGCGMYSNCGYVPSEINTADDPTRGQRVRSPEAALPDVFHSAAQGDISAFDQWLESYNVDTYATSGLPDLQELQGAPCGLSEDLAELPEVPEPMRLRAPADPGESVGSGPCVPSSSSSVQGGLSPTTAVRGPEVPLPSDSSLGPGAVQASTKEKRGILHEVPLEQFVLPAHLRGKMDEDWRPSTPGFLDLYSGKKGVAKALVSLTDTWVITFELEDGPNQDVLSEQNKSLIERLLRSGFILGLGAAIFCSSFSRAVRPPVRSASLPYGLPNLSRKMEEKVKLGNRHAQWLAHLLQVCIELKIHFWVENPDGSFLWYLDEFVELGARTASQVFRLDYCTLGTKWRKRSRFLTSTHLRGQKFWCSRDHTHLRLSGWSKVHGRSWTRVAQTYPKRLCFYLAKAMLIDCGLLPDRRQIDFSLISRCDHSRIGEAQHPGPRQKPTTARANVDLADVKLVTAATDRLGRNIWDGFLRWLSGKVGNVFAEELVLCPSTLDLLLAEFGRHLFQNGEALGALREDVLLPSDLLSEQMDRAYLRIKKPKSRLRGMTSFVKPENALKRAEELLEVGKQNEALETLHHAILHKRWKNQWSPTLEKIIERHLQLCVELQKMRFAREGLHQYRATCQAANIQSLEQVVRVFRKAAEEKVNQAKKEQDVRLGKVADLEELDAPETILLAAIQAGDTRQQSQDKDVHTHFRFLWETYKVILDVLKSNNRLEEVYHETSRQAFEFCRANSRPQEFKRLCDILRKNFQDLSKRTGPSGQNPVQPNNVETITKTLETRCRQMQVATELDLWREAYNTSSEICDLMAALGKVNQRPKPHLRSMYYEHLGQIFWKSENYLFHAFASLKNVFFVKGAKQNMPKSELELLASRAVLAMLCVPFQENSDIQASLEMSTDGSHQYEKAKKNAFLFSAQSVPTRDSISSQITEKNLLSLAAEPCAKLFALVESDFTPLSLCQDAKPFLDQIASDDVCEGKLKDYVMPLKQIIFFRLIKQLSEVYVSMTIEDFENAASIVPFNIAETWMANASRQQGISIQINYMQKAIIFGAPTKVDMKSMRQPLIEIGYKLQNAMQCVAQEELQRNDKHEKQQLLSNIKELMDQ</sequence>
<evidence type="ECO:0000256" key="1">
    <source>
        <dbReference type="ARBA" id="ARBA00022490"/>
    </source>
</evidence>
<dbReference type="GO" id="GO:0001732">
    <property type="term" value="P:formation of cytoplasmic translation initiation complex"/>
    <property type="evidence" value="ECO:0007669"/>
    <property type="project" value="TreeGrafter"/>
</dbReference>
<feature type="non-terminal residue" evidence="8">
    <location>
        <position position="2487"/>
    </location>
</feature>
<dbReference type="InterPro" id="IPR027512">
    <property type="entry name" value="EIF3A"/>
</dbReference>
<dbReference type="GO" id="GO:0071540">
    <property type="term" value="C:eukaryotic translation initiation factor 3 complex, eIF3e"/>
    <property type="evidence" value="ECO:0007669"/>
    <property type="project" value="TreeGrafter"/>
</dbReference>
<reference evidence="8" key="1">
    <citation type="submission" date="2022-10" db="EMBL/GenBank/DDBJ databases">
        <authorList>
            <person name="Chen Y."/>
            <person name="Dougan E. K."/>
            <person name="Chan C."/>
            <person name="Rhodes N."/>
            <person name="Thang M."/>
        </authorList>
    </citation>
    <scope>NUCLEOTIDE SEQUENCE</scope>
</reference>
<dbReference type="EMBL" id="CAMXCT030002695">
    <property type="protein sequence ID" value="CAL4787220.1"/>
    <property type="molecule type" value="Genomic_DNA"/>
</dbReference>
<reference evidence="9 10" key="2">
    <citation type="submission" date="2024-05" db="EMBL/GenBank/DDBJ databases">
        <authorList>
            <person name="Chen Y."/>
            <person name="Shah S."/>
            <person name="Dougan E. K."/>
            <person name="Thang M."/>
            <person name="Chan C."/>
        </authorList>
    </citation>
    <scope>NUCLEOTIDE SEQUENCE [LARGE SCALE GENOMIC DNA]</scope>
</reference>
<dbReference type="GO" id="GO:0003729">
    <property type="term" value="F:mRNA binding"/>
    <property type="evidence" value="ECO:0007669"/>
    <property type="project" value="TreeGrafter"/>
</dbReference>
<keyword evidence="2 9" id="KW-0396">Initiation factor</keyword>
<dbReference type="Gene3D" id="1.25.40.860">
    <property type="match status" value="2"/>
</dbReference>
<evidence type="ECO:0000313" key="10">
    <source>
        <dbReference type="Proteomes" id="UP001152797"/>
    </source>
</evidence>
<dbReference type="EMBL" id="CAMXCT020002695">
    <property type="protein sequence ID" value="CAL1153283.1"/>
    <property type="molecule type" value="Genomic_DNA"/>
</dbReference>
<evidence type="ECO:0000256" key="3">
    <source>
        <dbReference type="ARBA" id="ARBA00022884"/>
    </source>
</evidence>
<feature type="domain" description="PCI" evidence="7">
    <location>
        <begin position="2267"/>
        <end position="2437"/>
    </location>
</feature>
<dbReference type="GO" id="GO:0002188">
    <property type="term" value="P:translation reinitiation"/>
    <property type="evidence" value="ECO:0007669"/>
    <property type="project" value="TreeGrafter"/>
</dbReference>
<dbReference type="Proteomes" id="UP001152797">
    <property type="component" value="Unassembled WGS sequence"/>
</dbReference>
<feature type="compositionally biased region" description="Polar residues" evidence="6">
    <location>
        <begin position="715"/>
        <end position="724"/>
    </location>
</feature>
<name>A0A9P1CZW5_9DINO</name>
<evidence type="ECO:0000256" key="2">
    <source>
        <dbReference type="ARBA" id="ARBA00022540"/>
    </source>
</evidence>
<keyword evidence="3" id="KW-0694">RNA-binding</keyword>
<evidence type="ECO:0000256" key="4">
    <source>
        <dbReference type="ARBA" id="ARBA00022917"/>
    </source>
</evidence>
<feature type="region of interest" description="Disordered" evidence="6">
    <location>
        <begin position="671"/>
        <end position="724"/>
    </location>
</feature>
<accession>A0A9P1CZW5</accession>
<evidence type="ECO:0000313" key="9">
    <source>
        <dbReference type="EMBL" id="CAL4787220.1"/>
    </source>
</evidence>
<dbReference type="PANTHER" id="PTHR14005:SF0">
    <property type="entry name" value="EUKARYOTIC TRANSLATION INITIATION FACTOR 3 SUBUNIT A"/>
    <property type="match status" value="1"/>
</dbReference>